<sequence length="296" mass="33610">MRPIEKAEIWVQQEVGGVVHWMKRLPGSTSSLLYEVKTKDSTIILRQFDNEEWLLEEPDLVKHEAASLRKASDSGLPAPALIGSNETGELSGLPSILMTKVEGKVELLPDDFNLWADGLAKALVQIHQVKANDFTWTYVPYTKRADVKFPEWTKKRDVWQAAFERFHGTEPEFRETFIHRDFHPANVLWTNKEVSGIVDWPNACRGPAGIDVGHCRVNLALLHSVEVAELFLQAYQRHAEPSFSYESYWDIVSVFDFLDGTPVVYSGWAAFGVTGLTDEMMAARLDQYLESIINKE</sequence>
<proteinExistence type="predicted"/>
<dbReference type="Gene3D" id="3.90.1200.10">
    <property type="match status" value="1"/>
</dbReference>
<evidence type="ECO:0000313" key="3">
    <source>
        <dbReference type="Proteomes" id="UP000698173"/>
    </source>
</evidence>
<dbReference type="InterPro" id="IPR051678">
    <property type="entry name" value="AGP_Transferase"/>
</dbReference>
<dbReference type="Pfam" id="PF01636">
    <property type="entry name" value="APH"/>
    <property type="match status" value="1"/>
</dbReference>
<gene>
    <name evidence="2" type="ORF">K8V56_00515</name>
</gene>
<organism evidence="2 3">
    <name type="scientific">Sporosarcina psychrophila</name>
    <name type="common">Bacillus psychrophilus</name>
    <dbReference type="NCBI Taxonomy" id="1476"/>
    <lineage>
        <taxon>Bacteria</taxon>
        <taxon>Bacillati</taxon>
        <taxon>Bacillota</taxon>
        <taxon>Bacilli</taxon>
        <taxon>Bacillales</taxon>
        <taxon>Caryophanaceae</taxon>
        <taxon>Sporosarcina</taxon>
    </lineage>
</organism>
<name>A0A921KB58_SPOPS</name>
<dbReference type="Proteomes" id="UP000698173">
    <property type="component" value="Unassembled WGS sequence"/>
</dbReference>
<dbReference type="PANTHER" id="PTHR21310">
    <property type="entry name" value="AMINOGLYCOSIDE PHOSPHOTRANSFERASE-RELATED-RELATED"/>
    <property type="match status" value="1"/>
</dbReference>
<dbReference type="InterPro" id="IPR011009">
    <property type="entry name" value="Kinase-like_dom_sf"/>
</dbReference>
<comment type="caution">
    <text evidence="2">The sequence shown here is derived from an EMBL/GenBank/DDBJ whole genome shotgun (WGS) entry which is preliminary data.</text>
</comment>
<evidence type="ECO:0000259" key="1">
    <source>
        <dbReference type="Pfam" id="PF01636"/>
    </source>
</evidence>
<dbReference type="InterPro" id="IPR002575">
    <property type="entry name" value="Aminoglycoside_PTrfase"/>
</dbReference>
<evidence type="ECO:0000313" key="2">
    <source>
        <dbReference type="EMBL" id="HJF30250.1"/>
    </source>
</evidence>
<accession>A0A921KB58</accession>
<feature type="domain" description="Aminoglycoside phosphotransferase" evidence="1">
    <location>
        <begin position="23"/>
        <end position="236"/>
    </location>
</feature>
<dbReference type="EMBL" id="DYWT01000008">
    <property type="protein sequence ID" value="HJF30250.1"/>
    <property type="molecule type" value="Genomic_DNA"/>
</dbReference>
<protein>
    <submittedName>
        <fullName evidence="2">Aminoglycoside phosphotransferase family protein</fullName>
    </submittedName>
</protein>
<dbReference type="SUPFAM" id="SSF56112">
    <property type="entry name" value="Protein kinase-like (PK-like)"/>
    <property type="match status" value="1"/>
</dbReference>
<reference evidence="2" key="1">
    <citation type="journal article" date="2021" name="PeerJ">
        <title>Extensive microbial diversity within the chicken gut microbiome revealed by metagenomics and culture.</title>
        <authorList>
            <person name="Gilroy R."/>
            <person name="Ravi A."/>
            <person name="Getino M."/>
            <person name="Pursley I."/>
            <person name="Horton D.L."/>
            <person name="Alikhan N.F."/>
            <person name="Baker D."/>
            <person name="Gharbi K."/>
            <person name="Hall N."/>
            <person name="Watson M."/>
            <person name="Adriaenssens E.M."/>
            <person name="Foster-Nyarko E."/>
            <person name="Jarju S."/>
            <person name="Secka A."/>
            <person name="Antonio M."/>
            <person name="Oren A."/>
            <person name="Chaudhuri R.R."/>
            <person name="La Ragione R."/>
            <person name="Hildebrand F."/>
            <person name="Pallen M.J."/>
        </authorList>
    </citation>
    <scope>NUCLEOTIDE SEQUENCE</scope>
    <source>
        <strain evidence="2">CHK171-7178</strain>
    </source>
</reference>
<reference evidence="2" key="2">
    <citation type="submission" date="2021-09" db="EMBL/GenBank/DDBJ databases">
        <authorList>
            <person name="Gilroy R."/>
        </authorList>
    </citation>
    <scope>NUCLEOTIDE SEQUENCE</scope>
    <source>
        <strain evidence="2">CHK171-7178</strain>
    </source>
</reference>
<dbReference type="AlphaFoldDB" id="A0A921KB58"/>